<dbReference type="InterPro" id="IPR027275">
    <property type="entry name" value="PRC-brl_dom"/>
</dbReference>
<evidence type="ECO:0000256" key="1">
    <source>
        <dbReference type="SAM" id="MobiDB-lite"/>
    </source>
</evidence>
<name>A0A2S8FII1_9BACT</name>
<reference evidence="3 4" key="1">
    <citation type="submission" date="2018-02" db="EMBL/GenBank/DDBJ databases">
        <title>Comparative genomes isolates from brazilian mangrove.</title>
        <authorList>
            <person name="Araujo J.E."/>
            <person name="Taketani R.G."/>
            <person name="Silva M.C.P."/>
            <person name="Loureco M.V."/>
            <person name="Andreote F.D."/>
        </authorList>
    </citation>
    <scope>NUCLEOTIDE SEQUENCE [LARGE SCALE GENOMIC DNA]</scope>
    <source>
        <strain evidence="3 4">Hex-1 MGV</strain>
    </source>
</reference>
<accession>A0A2S8FII1</accession>
<proteinExistence type="predicted"/>
<feature type="domain" description="PRC-barrel" evidence="2">
    <location>
        <begin position="249"/>
        <end position="311"/>
    </location>
</feature>
<sequence length="381" mass="41305">MLKQFVPHRSDQQQQPMSRFGVEAEPPATITSLPSEGSRRGFMLRRMPAAAAAALMAAGCVTSLVHADDTPVKDDSNVHVDVKKPVVSDRLKADVKTTDQQSMSLARRASTIQGMTIQNEAGKDLGAVRDLVIDTDRGQVKYVAVSYGGFLGLGSKLYAVPFQAFKFQASAQGSDDVLLLNLDEEMLRKAPSFDSDNWPNMASEAFTTAIDKHYGERDRGLNIQAGPVGINVDVDRKTPAEQPSNPNAVYRAADLIGMAIVNEADEKVGKINDLMIDTSNGRVRYAAMSVGGLAGIGDSLYAVAWNSFRMKHDADDDVSELVLNIDPETLEDVKGFNQQNWPQEANAHIGTTTLKVEDDRPEVDANINVPGVSVDVDTKDN</sequence>
<dbReference type="Pfam" id="PF05239">
    <property type="entry name" value="PRC"/>
    <property type="match status" value="2"/>
</dbReference>
<dbReference type="InterPro" id="IPR011033">
    <property type="entry name" value="PRC_barrel-like_sf"/>
</dbReference>
<dbReference type="Proteomes" id="UP000238322">
    <property type="component" value="Unassembled WGS sequence"/>
</dbReference>
<evidence type="ECO:0000259" key="2">
    <source>
        <dbReference type="Pfam" id="PF05239"/>
    </source>
</evidence>
<dbReference type="PANTHER" id="PTHR36505">
    <property type="entry name" value="BLR1072 PROTEIN"/>
    <property type="match status" value="1"/>
</dbReference>
<feature type="domain" description="PRC-barrel" evidence="2">
    <location>
        <begin position="108"/>
        <end position="178"/>
    </location>
</feature>
<evidence type="ECO:0000313" key="3">
    <source>
        <dbReference type="EMBL" id="PQO31972.1"/>
    </source>
</evidence>
<dbReference type="SUPFAM" id="SSF50346">
    <property type="entry name" value="PRC-barrel domain"/>
    <property type="match status" value="2"/>
</dbReference>
<protein>
    <recommendedName>
        <fullName evidence="2">PRC-barrel domain-containing protein</fullName>
    </recommendedName>
</protein>
<dbReference type="PANTHER" id="PTHR36505:SF1">
    <property type="entry name" value="BLR1072 PROTEIN"/>
    <property type="match status" value="1"/>
</dbReference>
<dbReference type="EMBL" id="PUHY01000012">
    <property type="protein sequence ID" value="PQO31972.1"/>
    <property type="molecule type" value="Genomic_DNA"/>
</dbReference>
<evidence type="ECO:0000313" key="4">
    <source>
        <dbReference type="Proteomes" id="UP000238322"/>
    </source>
</evidence>
<gene>
    <name evidence="3" type="ORF">C5Y83_17115</name>
</gene>
<organism evidence="3 4">
    <name type="scientific">Blastopirellula marina</name>
    <dbReference type="NCBI Taxonomy" id="124"/>
    <lineage>
        <taxon>Bacteria</taxon>
        <taxon>Pseudomonadati</taxon>
        <taxon>Planctomycetota</taxon>
        <taxon>Planctomycetia</taxon>
        <taxon>Pirellulales</taxon>
        <taxon>Pirellulaceae</taxon>
        <taxon>Blastopirellula</taxon>
    </lineage>
</organism>
<comment type="caution">
    <text evidence="3">The sequence shown here is derived from an EMBL/GenBank/DDBJ whole genome shotgun (WGS) entry which is preliminary data.</text>
</comment>
<dbReference type="AlphaFoldDB" id="A0A2S8FII1"/>
<dbReference type="Gene3D" id="2.30.30.240">
    <property type="entry name" value="PRC-barrel domain"/>
    <property type="match status" value="2"/>
</dbReference>
<feature type="region of interest" description="Disordered" evidence="1">
    <location>
        <begin position="1"/>
        <end position="37"/>
    </location>
</feature>